<organism evidence="2 3">
    <name type="scientific">Paraburkholderia kururiensis</name>
    <dbReference type="NCBI Taxonomy" id="984307"/>
    <lineage>
        <taxon>Bacteria</taxon>
        <taxon>Pseudomonadati</taxon>
        <taxon>Pseudomonadota</taxon>
        <taxon>Betaproteobacteria</taxon>
        <taxon>Burkholderiales</taxon>
        <taxon>Burkholderiaceae</taxon>
        <taxon>Paraburkholderia</taxon>
    </lineage>
</organism>
<keyword evidence="3" id="KW-1185">Reference proteome</keyword>
<dbReference type="EMBL" id="CP139965">
    <property type="protein sequence ID" value="WQD78677.1"/>
    <property type="molecule type" value="Genomic_DNA"/>
</dbReference>
<reference evidence="2 3" key="1">
    <citation type="submission" date="2023-12" db="EMBL/GenBank/DDBJ databases">
        <title>Genome sequencing and assembly of bacterial species from a model synthetic community.</title>
        <authorList>
            <person name="Hogle S.L."/>
        </authorList>
    </citation>
    <scope>NUCLEOTIDE SEQUENCE [LARGE SCALE GENOMIC DNA]</scope>
    <source>
        <strain evidence="2 3">HAMBI 2494</strain>
    </source>
</reference>
<dbReference type="RefSeq" id="WP_114809783.1">
    <property type="nucleotide sequence ID" value="NZ_CP139965.1"/>
</dbReference>
<name>A0ABZ0WMS7_9BURK</name>
<dbReference type="InterPro" id="IPR002871">
    <property type="entry name" value="NIF_FeS_clus_asmbl_NifU_N"/>
</dbReference>
<evidence type="ECO:0000259" key="1">
    <source>
        <dbReference type="Pfam" id="PF01592"/>
    </source>
</evidence>
<dbReference type="Proteomes" id="UP001325479">
    <property type="component" value="Chromosome"/>
</dbReference>
<accession>A0ABZ0WMS7</accession>
<evidence type="ECO:0000313" key="3">
    <source>
        <dbReference type="Proteomes" id="UP001325479"/>
    </source>
</evidence>
<feature type="domain" description="NIF system FeS cluster assembly NifU N-terminal" evidence="1">
    <location>
        <begin position="8"/>
        <end position="129"/>
    </location>
</feature>
<dbReference type="CDD" id="cd06664">
    <property type="entry name" value="IscU_like"/>
    <property type="match status" value="1"/>
</dbReference>
<dbReference type="Pfam" id="PF01592">
    <property type="entry name" value="NifU_N"/>
    <property type="match status" value="1"/>
</dbReference>
<protein>
    <submittedName>
        <fullName evidence="2">SUF system NifU family Fe-S cluster assembly protein</fullName>
    </submittedName>
</protein>
<dbReference type="PANTHER" id="PTHR10093">
    <property type="entry name" value="IRON-SULFUR CLUSTER ASSEMBLY ENZYME NIFU HOMOLOG"/>
    <property type="match status" value="1"/>
</dbReference>
<evidence type="ECO:0000313" key="2">
    <source>
        <dbReference type="EMBL" id="WQD78677.1"/>
    </source>
</evidence>
<gene>
    <name evidence="2" type="ORF">U0042_02925</name>
</gene>
<sequence>MSDLRDLYQEVIFDHYRHPRNCHPLPDATHQAEGYNPLCGDRITLYLKVEDGVVKEAAFDGAGCAISTASASMMTEALKGRPQAEVEALFGRFREMVTAPAGEPVPDEAALGKLAALGGVREFPARVKCATLAWHTLHAALHGERDAVSTE</sequence>
<dbReference type="NCBIfam" id="TIGR01994">
    <property type="entry name" value="SUF_scaf_2"/>
    <property type="match status" value="1"/>
</dbReference>
<dbReference type="SUPFAM" id="SSF82649">
    <property type="entry name" value="SufE/NifU"/>
    <property type="match status" value="1"/>
</dbReference>
<proteinExistence type="predicted"/>
<dbReference type="Gene3D" id="3.90.1010.10">
    <property type="match status" value="1"/>
</dbReference>